<gene>
    <name evidence="1" type="ORF">GACE_0679</name>
</gene>
<dbReference type="InterPro" id="IPR004376">
    <property type="entry name" value="Pesterase_MJ0037"/>
</dbReference>
<organism evidence="1 2">
    <name type="scientific">Geoglobus acetivorans</name>
    <dbReference type="NCBI Taxonomy" id="565033"/>
    <lineage>
        <taxon>Archaea</taxon>
        <taxon>Methanobacteriati</taxon>
        <taxon>Methanobacteriota</taxon>
        <taxon>Archaeoglobi</taxon>
        <taxon>Archaeoglobales</taxon>
        <taxon>Archaeoglobaceae</taxon>
        <taxon>Geoglobus</taxon>
    </lineage>
</organism>
<dbReference type="GeneID" id="24797279"/>
<dbReference type="Proteomes" id="UP000030624">
    <property type="component" value="Chromosome"/>
</dbReference>
<name>A0A0A7GCH1_GEOAI</name>
<dbReference type="KEGG" id="gac:GACE_0679"/>
<accession>A0A0A7GCH1</accession>
<dbReference type="SUPFAM" id="SSF56300">
    <property type="entry name" value="Metallo-dependent phosphatases"/>
    <property type="match status" value="1"/>
</dbReference>
<protein>
    <submittedName>
        <fullName evidence="1">Phosphoesterase</fullName>
    </submittedName>
</protein>
<dbReference type="Gene3D" id="3.60.21.10">
    <property type="match status" value="1"/>
</dbReference>
<dbReference type="STRING" id="565033.GACE_0679"/>
<dbReference type="RefSeq" id="WP_048091173.1">
    <property type="nucleotide sequence ID" value="NZ_CP009552.1"/>
</dbReference>
<evidence type="ECO:0000313" key="1">
    <source>
        <dbReference type="EMBL" id="AIY89730.1"/>
    </source>
</evidence>
<dbReference type="EMBL" id="CP009552">
    <property type="protein sequence ID" value="AIY89730.1"/>
    <property type="molecule type" value="Genomic_DNA"/>
</dbReference>
<dbReference type="AlphaFoldDB" id="A0A0A7GCH1"/>
<evidence type="ECO:0000313" key="2">
    <source>
        <dbReference type="Proteomes" id="UP000030624"/>
    </source>
</evidence>
<dbReference type="PANTHER" id="PTHR39323">
    <property type="entry name" value="BLR1149 PROTEIN"/>
    <property type="match status" value="1"/>
</dbReference>
<dbReference type="InterPro" id="IPR029052">
    <property type="entry name" value="Metallo-depent_PP-like"/>
</dbReference>
<proteinExistence type="predicted"/>
<dbReference type="eggNOG" id="arCOG01150">
    <property type="taxonomic scope" value="Archaea"/>
</dbReference>
<dbReference type="HOGENOM" id="CLU_075478_0_0_2"/>
<dbReference type="PANTHER" id="PTHR39323:SF1">
    <property type="entry name" value="BLR1149 PROTEIN"/>
    <property type="match status" value="1"/>
</dbReference>
<dbReference type="NCBIfam" id="TIGR00024">
    <property type="entry name" value="SbcD_rel_arch"/>
    <property type="match status" value="1"/>
</dbReference>
<sequence>MKISESGAIKLGKTLVIADIHLGILGFPDYSIRDRILEVVHSSKAERLVINGDFKHSLGKYELKHVEKIIGEIEEHVSELLLLRGNHDGLLHEIHEVHDFVEVGNATIAHGHKEFEEMRDAGILILAHSHPAVLIKDYISGHKERAWLFGELGGRRIIVMPAFNELCSSTAVNVEKPAGFIFGYVREFEAFTINGFYFGRVIV</sequence>
<reference evidence="1 2" key="1">
    <citation type="journal article" date="2015" name="Appl. Environ. Microbiol.">
        <title>The Geoglobus acetivorans genome: Fe(III) reduction, acetate utilization, autotrophic growth, and degradation of aromatic compounds in a hyperthermophilic archaeon.</title>
        <authorList>
            <person name="Mardanov A.V."/>
            <person name="Slododkina G.B."/>
            <person name="Slobodkin A.I."/>
            <person name="Beletsky A.V."/>
            <person name="Gavrilov S.N."/>
            <person name="Kublanov I.V."/>
            <person name="Bonch-Osmolovskaya E.A."/>
            <person name="Skryabin K.G."/>
            <person name="Ravin N.V."/>
        </authorList>
    </citation>
    <scope>NUCLEOTIDE SEQUENCE [LARGE SCALE GENOMIC DNA]</scope>
    <source>
        <strain evidence="1 2">SBH6</strain>
    </source>
</reference>